<protein>
    <submittedName>
        <fullName evidence="2">Sterol uptake control protein 2</fullName>
    </submittedName>
</protein>
<feature type="signal peptide" evidence="1">
    <location>
        <begin position="1"/>
        <end position="20"/>
    </location>
</feature>
<accession>A0A8H4MXY4</accession>
<dbReference type="AlphaFoldDB" id="A0A8H4MXY4"/>
<evidence type="ECO:0000313" key="2">
    <source>
        <dbReference type="EMBL" id="KAF4301585.1"/>
    </source>
</evidence>
<organism evidence="2 3">
    <name type="scientific">Botryosphaeria dothidea</name>
    <dbReference type="NCBI Taxonomy" id="55169"/>
    <lineage>
        <taxon>Eukaryota</taxon>
        <taxon>Fungi</taxon>
        <taxon>Dikarya</taxon>
        <taxon>Ascomycota</taxon>
        <taxon>Pezizomycotina</taxon>
        <taxon>Dothideomycetes</taxon>
        <taxon>Dothideomycetes incertae sedis</taxon>
        <taxon>Botryosphaeriales</taxon>
        <taxon>Botryosphaeriaceae</taxon>
        <taxon>Botryosphaeria</taxon>
    </lineage>
</organism>
<keyword evidence="1" id="KW-0732">Signal</keyword>
<sequence>MLGFVKSVILSVGLYQLASAADGTVTLYSDRDCKGTAMWTGNVGSKSRIVGGDQHEAVSFSYSGYFRLNLWDGSTIGSSKQCAYCSDYHEDHHEGGCINIETGFGPNYVFMNSYSNGPSDMPCRNFQTRCPFPKPYNGLEAHLNSGTLNITDLELLHAWENSTAPSLAKFVSSLDGVVTLWQKTVPEIGFDYPFVLHACLAISATHLSRFKRGRADFYRSASERHWSQAFSAVTAQIPSASDASYHAFFTFSMLSCMYKLAKGPQPGDYLAFGAHDSDGGESSEWHTYYKGFHSFLELGLDALRVGPLGQLFDITQRKTRRFWLPEAPPDADAIADLRRLCGEVVQAARPEFGVYTTAIDNLARVFAVVYAEQREGEYGIFVWILNIKEELIVCIQQREPMALVIFAYFVVLLEELSGWWILEGWVHHVLGGIYDALPVGARAWISWPMAQTGWLPP</sequence>
<dbReference type="GO" id="GO:0001228">
    <property type="term" value="F:DNA-binding transcription activator activity, RNA polymerase II-specific"/>
    <property type="evidence" value="ECO:0007669"/>
    <property type="project" value="TreeGrafter"/>
</dbReference>
<dbReference type="PANTHER" id="PTHR47784:SF5">
    <property type="entry name" value="STEROL UPTAKE CONTROL PROTEIN 2"/>
    <property type="match status" value="1"/>
</dbReference>
<comment type="caution">
    <text evidence="2">The sequence shown here is derived from an EMBL/GenBank/DDBJ whole genome shotgun (WGS) entry which is preliminary data.</text>
</comment>
<evidence type="ECO:0000313" key="3">
    <source>
        <dbReference type="Proteomes" id="UP000572817"/>
    </source>
</evidence>
<dbReference type="Proteomes" id="UP000572817">
    <property type="component" value="Unassembled WGS sequence"/>
</dbReference>
<dbReference type="OrthoDB" id="416217at2759"/>
<gene>
    <name evidence="2" type="ORF">GTA08_BOTSDO10890</name>
</gene>
<keyword evidence="3" id="KW-1185">Reference proteome</keyword>
<evidence type="ECO:0000256" key="1">
    <source>
        <dbReference type="SAM" id="SignalP"/>
    </source>
</evidence>
<name>A0A8H4MXY4_9PEZI</name>
<reference evidence="2" key="1">
    <citation type="submission" date="2020-04" db="EMBL/GenBank/DDBJ databases">
        <title>Genome Assembly and Annotation of Botryosphaeria dothidea sdau 11-99, a Latent Pathogen of Apple Fruit Ring Rot in China.</title>
        <authorList>
            <person name="Yu C."/>
            <person name="Diao Y."/>
            <person name="Lu Q."/>
            <person name="Zhao J."/>
            <person name="Cui S."/>
            <person name="Peng C."/>
            <person name="He B."/>
            <person name="Liu H."/>
        </authorList>
    </citation>
    <scope>NUCLEOTIDE SEQUENCE [LARGE SCALE GENOMIC DNA]</scope>
    <source>
        <strain evidence="2">Sdau11-99</strain>
    </source>
</reference>
<dbReference type="InterPro" id="IPR021858">
    <property type="entry name" value="Fun_TF"/>
</dbReference>
<dbReference type="PANTHER" id="PTHR47784">
    <property type="entry name" value="STEROL UPTAKE CONTROL PROTEIN 2"/>
    <property type="match status" value="1"/>
</dbReference>
<dbReference type="InterPro" id="IPR053157">
    <property type="entry name" value="Sterol_Uptake_Regulator"/>
</dbReference>
<dbReference type="EMBL" id="WWBZ02000082">
    <property type="protein sequence ID" value="KAF4301585.1"/>
    <property type="molecule type" value="Genomic_DNA"/>
</dbReference>
<dbReference type="Pfam" id="PF11951">
    <property type="entry name" value="Fungal_trans_2"/>
    <property type="match status" value="1"/>
</dbReference>
<proteinExistence type="predicted"/>
<feature type="chain" id="PRO_5034881093" evidence="1">
    <location>
        <begin position="21"/>
        <end position="457"/>
    </location>
</feature>